<name>A0A2C8FD34_9BACT</name>
<dbReference type="AlphaFoldDB" id="A0A2C8FD34"/>
<dbReference type="GO" id="GO:0016872">
    <property type="term" value="F:intramolecular lyase activity"/>
    <property type="evidence" value="ECO:0007669"/>
    <property type="project" value="UniProtKB-UniRule"/>
</dbReference>
<evidence type="ECO:0000256" key="6">
    <source>
        <dbReference type="HAMAP-Rule" id="MF_01661"/>
    </source>
</evidence>
<accession>A0A2C8FD34</accession>
<dbReference type="NCBIfam" id="NF008761">
    <property type="entry name" value="PRK11797.1"/>
    <property type="match status" value="1"/>
</dbReference>
<reference evidence="8" key="1">
    <citation type="submission" date="2017-09" db="EMBL/GenBank/DDBJ databases">
        <authorList>
            <person name="Regsiter A."/>
            <person name="William W."/>
        </authorList>
    </citation>
    <scope>NUCLEOTIDE SEQUENCE [LARGE SCALE GENOMIC DNA]</scope>
    <source>
        <strain evidence="8">500-1</strain>
    </source>
</reference>
<evidence type="ECO:0000256" key="2">
    <source>
        <dbReference type="ARBA" id="ARBA00012862"/>
    </source>
</evidence>
<dbReference type="KEGG" id="pprf:DPRO_3427"/>
<comment type="catalytic activity">
    <reaction evidence="1 6">
        <text>beta-D-ribopyranose = beta-D-ribofuranose</text>
        <dbReference type="Rhea" id="RHEA:25432"/>
        <dbReference type="ChEBI" id="CHEBI:27476"/>
        <dbReference type="ChEBI" id="CHEBI:47002"/>
        <dbReference type="EC" id="5.4.99.62"/>
    </reaction>
</comment>
<feature type="binding site" evidence="6">
    <location>
        <position position="28"/>
    </location>
    <ligand>
        <name>substrate</name>
    </ligand>
</feature>
<comment type="similarity">
    <text evidence="6">Belongs to the RbsD / FucU family. RbsD subfamily.</text>
</comment>
<dbReference type="HAMAP" id="MF_01661">
    <property type="entry name" value="D_rib_pyranase"/>
    <property type="match status" value="1"/>
</dbReference>
<dbReference type="RefSeq" id="WP_097013081.1">
    <property type="nucleotide sequence ID" value="NZ_LT907975.1"/>
</dbReference>
<keyword evidence="5 6" id="KW-0119">Carbohydrate metabolism</keyword>
<dbReference type="PANTHER" id="PTHR37831">
    <property type="entry name" value="D-RIBOSE PYRANASE"/>
    <property type="match status" value="1"/>
</dbReference>
<dbReference type="GO" id="GO:0005829">
    <property type="term" value="C:cytosol"/>
    <property type="evidence" value="ECO:0007669"/>
    <property type="project" value="TreeGrafter"/>
</dbReference>
<sequence>MKKAKLINSGISYIVSTMGHGDGITVCDAGLPIPGSTQRIDLAVTRGIPSFMETVKAIASELEIEGVEMAEEFKEKSPELHRELLVFLETIADERGKPVLISYIPHEEFKANTEKSLAVVRTGECTPFANVTLKSGVVF</sequence>
<evidence type="ECO:0000256" key="3">
    <source>
        <dbReference type="ARBA" id="ARBA00022490"/>
    </source>
</evidence>
<dbReference type="Gene3D" id="3.40.1650.10">
    <property type="entry name" value="RbsD-like domain"/>
    <property type="match status" value="1"/>
</dbReference>
<feature type="binding site" evidence="6">
    <location>
        <begin position="128"/>
        <end position="130"/>
    </location>
    <ligand>
        <name>substrate</name>
    </ligand>
</feature>
<keyword evidence="3 6" id="KW-0963">Cytoplasm</keyword>
<dbReference type="EC" id="5.4.99.62" evidence="2 6"/>
<dbReference type="EMBL" id="LT907975">
    <property type="protein sequence ID" value="SOB60342.1"/>
    <property type="molecule type" value="Genomic_DNA"/>
</dbReference>
<dbReference type="Proteomes" id="UP000219215">
    <property type="component" value="Chromosome DPRO"/>
</dbReference>
<comment type="subcellular location">
    <subcellularLocation>
        <location evidence="6">Cytoplasm</location>
    </subcellularLocation>
</comment>
<dbReference type="GO" id="GO:0062193">
    <property type="term" value="F:D-ribose pyranase activity"/>
    <property type="evidence" value="ECO:0007669"/>
    <property type="project" value="UniProtKB-EC"/>
</dbReference>
<feature type="active site" description="Proton donor" evidence="6">
    <location>
        <position position="20"/>
    </location>
</feature>
<proteinExistence type="inferred from homology"/>
<dbReference type="GO" id="GO:0019303">
    <property type="term" value="P:D-ribose catabolic process"/>
    <property type="evidence" value="ECO:0007669"/>
    <property type="project" value="UniProtKB-UniRule"/>
</dbReference>
<dbReference type="UniPathway" id="UPA00916">
    <property type="reaction ID" value="UER00888"/>
</dbReference>
<keyword evidence="4 6" id="KW-0413">Isomerase</keyword>
<dbReference type="GO" id="GO:0048029">
    <property type="term" value="F:monosaccharide binding"/>
    <property type="evidence" value="ECO:0007669"/>
    <property type="project" value="InterPro"/>
</dbReference>
<dbReference type="InterPro" id="IPR023064">
    <property type="entry name" value="D-ribose_pyranase"/>
</dbReference>
<evidence type="ECO:0000256" key="1">
    <source>
        <dbReference type="ARBA" id="ARBA00000223"/>
    </source>
</evidence>
<dbReference type="Pfam" id="PF05025">
    <property type="entry name" value="RbsD_FucU"/>
    <property type="match status" value="1"/>
</dbReference>
<evidence type="ECO:0000313" key="8">
    <source>
        <dbReference type="Proteomes" id="UP000219215"/>
    </source>
</evidence>
<comment type="function">
    <text evidence="6">Catalyzes the interconversion of beta-pyran and beta-furan forms of D-ribose.</text>
</comment>
<feature type="binding site" evidence="6">
    <location>
        <position position="106"/>
    </location>
    <ligand>
        <name>substrate</name>
    </ligand>
</feature>
<dbReference type="SUPFAM" id="SSF102546">
    <property type="entry name" value="RbsD-like"/>
    <property type="match status" value="1"/>
</dbReference>
<keyword evidence="8" id="KW-1185">Reference proteome</keyword>
<dbReference type="InterPro" id="IPR007721">
    <property type="entry name" value="RbsD_FucU"/>
</dbReference>
<dbReference type="OrthoDB" id="9805009at2"/>
<protein>
    <recommendedName>
        <fullName evidence="2 6">D-ribose pyranase</fullName>
        <ecNumber evidence="2 6">5.4.99.62</ecNumber>
    </recommendedName>
</protein>
<comment type="pathway">
    <text evidence="6">Carbohydrate metabolism; D-ribose degradation; D-ribose 5-phosphate from beta-D-ribopyranose: step 1/2.</text>
</comment>
<dbReference type="PANTHER" id="PTHR37831:SF1">
    <property type="entry name" value="D-RIBOSE PYRANASE"/>
    <property type="match status" value="1"/>
</dbReference>
<dbReference type="InterPro" id="IPR023750">
    <property type="entry name" value="RbsD-like_sf"/>
</dbReference>
<evidence type="ECO:0000256" key="5">
    <source>
        <dbReference type="ARBA" id="ARBA00023277"/>
    </source>
</evidence>
<evidence type="ECO:0000256" key="4">
    <source>
        <dbReference type="ARBA" id="ARBA00023235"/>
    </source>
</evidence>
<comment type="subunit">
    <text evidence="6">Homodecamer.</text>
</comment>
<evidence type="ECO:0000313" key="7">
    <source>
        <dbReference type="EMBL" id="SOB60342.1"/>
    </source>
</evidence>
<gene>
    <name evidence="6 7" type="primary">rbsD</name>
    <name evidence="7" type="ORF">DPRO_3427</name>
</gene>
<organism evidence="7 8">
    <name type="scientific">Pseudodesulfovibrio profundus</name>
    <dbReference type="NCBI Taxonomy" id="57320"/>
    <lineage>
        <taxon>Bacteria</taxon>
        <taxon>Pseudomonadati</taxon>
        <taxon>Thermodesulfobacteriota</taxon>
        <taxon>Desulfovibrionia</taxon>
        <taxon>Desulfovibrionales</taxon>
        <taxon>Desulfovibrionaceae</taxon>
    </lineage>
</organism>